<reference evidence="3" key="1">
    <citation type="journal article" date="2019" name="Int. J. Syst. Evol. Microbiol.">
        <title>The Global Catalogue of Microorganisms (GCM) 10K type strain sequencing project: providing services to taxonomists for standard genome sequencing and annotation.</title>
        <authorList>
            <consortium name="The Broad Institute Genomics Platform"/>
            <consortium name="The Broad Institute Genome Sequencing Center for Infectious Disease"/>
            <person name="Wu L."/>
            <person name="Ma J."/>
        </authorList>
    </citation>
    <scope>NUCLEOTIDE SEQUENCE [LARGE SCALE GENOMIC DNA]</scope>
    <source>
        <strain evidence="3">JCM 18542</strain>
    </source>
</reference>
<dbReference type="EMBL" id="BAABKQ010000001">
    <property type="protein sequence ID" value="GAA4823644.1"/>
    <property type="molecule type" value="Genomic_DNA"/>
</dbReference>
<comment type="caution">
    <text evidence="2">The sequence shown here is derived from an EMBL/GenBank/DDBJ whole genome shotgun (WGS) entry which is preliminary data.</text>
</comment>
<name>A0ABP9D3T5_9ACTN</name>
<dbReference type="RefSeq" id="WP_200173565.1">
    <property type="nucleotide sequence ID" value="NZ_BAABKQ010000001.1"/>
</dbReference>
<feature type="domain" description="DUF559" evidence="1">
    <location>
        <begin position="104"/>
        <end position="169"/>
    </location>
</feature>
<dbReference type="InterPro" id="IPR011335">
    <property type="entry name" value="Restrct_endonuc-II-like"/>
</dbReference>
<dbReference type="InterPro" id="IPR007569">
    <property type="entry name" value="DUF559"/>
</dbReference>
<accession>A0ABP9D3T5</accession>
<dbReference type="SUPFAM" id="SSF52980">
    <property type="entry name" value="Restriction endonuclease-like"/>
    <property type="match status" value="1"/>
</dbReference>
<evidence type="ECO:0000313" key="3">
    <source>
        <dbReference type="Proteomes" id="UP001500839"/>
    </source>
</evidence>
<sequence length="176" mass="19465">MAITAPARTAFDVACRMPYPANVEVIDQIYQATGFTRRGLAEYVARHPGFPGIAGAAAAVEASDEGAESVWETRARTAVVAAALPRPETQVCIYDADGRFLARVDMCWPQYRVIFEYDGDGPHSTTRQRDRDITRWNDLTDAGYTVIRVRAPHLRGDMPRVLGQLRAALRKAEADV</sequence>
<keyword evidence="3" id="KW-1185">Reference proteome</keyword>
<gene>
    <name evidence="2" type="ORF">GCM10023353_35550</name>
</gene>
<evidence type="ECO:0000313" key="2">
    <source>
        <dbReference type="EMBL" id="GAA4823644.1"/>
    </source>
</evidence>
<dbReference type="Gene3D" id="3.40.960.10">
    <property type="entry name" value="VSR Endonuclease"/>
    <property type="match status" value="1"/>
</dbReference>
<protein>
    <recommendedName>
        <fullName evidence="1">DUF559 domain-containing protein</fullName>
    </recommendedName>
</protein>
<evidence type="ECO:0000259" key="1">
    <source>
        <dbReference type="Pfam" id="PF04480"/>
    </source>
</evidence>
<dbReference type="Proteomes" id="UP001500839">
    <property type="component" value="Unassembled WGS sequence"/>
</dbReference>
<proteinExistence type="predicted"/>
<organism evidence="2 3">
    <name type="scientific">Tomitella cavernea</name>
    <dbReference type="NCBI Taxonomy" id="1387982"/>
    <lineage>
        <taxon>Bacteria</taxon>
        <taxon>Bacillati</taxon>
        <taxon>Actinomycetota</taxon>
        <taxon>Actinomycetes</taxon>
        <taxon>Mycobacteriales</taxon>
        <taxon>Tomitella</taxon>
    </lineage>
</organism>
<dbReference type="Pfam" id="PF04480">
    <property type="entry name" value="DUF559"/>
    <property type="match status" value="1"/>
</dbReference>